<sequence>MLLRPHSQTFACFVTAKMSLLHLSKFRYRNARHGCIPFSNSSVIKTRFTLHSMSWTASMNTRLLSFRTLRRSPSSSSNSKPGSFFKFVLLRSTSSSNIASISALLAICSTVHCCTKSQSSLNLFAPSVCVSLFLKSATFGTFT</sequence>
<dbReference type="EMBL" id="HBUE01099772">
    <property type="protein sequence ID" value="CAG6484640.1"/>
    <property type="molecule type" value="Transcribed_RNA"/>
</dbReference>
<dbReference type="AlphaFoldDB" id="A0A8D8C0D1"/>
<accession>A0A8D8C0D1</accession>
<proteinExistence type="predicted"/>
<evidence type="ECO:0000313" key="1">
    <source>
        <dbReference type="EMBL" id="CAG6484640.1"/>
    </source>
</evidence>
<reference evidence="1" key="1">
    <citation type="submission" date="2021-05" db="EMBL/GenBank/DDBJ databases">
        <authorList>
            <person name="Alioto T."/>
            <person name="Alioto T."/>
            <person name="Gomez Garrido J."/>
        </authorList>
    </citation>
    <scope>NUCLEOTIDE SEQUENCE</scope>
</reference>
<organism evidence="1">
    <name type="scientific">Culex pipiens</name>
    <name type="common">House mosquito</name>
    <dbReference type="NCBI Taxonomy" id="7175"/>
    <lineage>
        <taxon>Eukaryota</taxon>
        <taxon>Metazoa</taxon>
        <taxon>Ecdysozoa</taxon>
        <taxon>Arthropoda</taxon>
        <taxon>Hexapoda</taxon>
        <taxon>Insecta</taxon>
        <taxon>Pterygota</taxon>
        <taxon>Neoptera</taxon>
        <taxon>Endopterygota</taxon>
        <taxon>Diptera</taxon>
        <taxon>Nematocera</taxon>
        <taxon>Culicoidea</taxon>
        <taxon>Culicidae</taxon>
        <taxon>Culicinae</taxon>
        <taxon>Culicini</taxon>
        <taxon>Culex</taxon>
        <taxon>Culex</taxon>
    </lineage>
</organism>
<protein>
    <submittedName>
        <fullName evidence="1">(northern house mosquito) hypothetical protein</fullName>
    </submittedName>
</protein>
<dbReference type="EMBL" id="HBUE01099770">
    <property type="protein sequence ID" value="CAG6484638.1"/>
    <property type="molecule type" value="Transcribed_RNA"/>
</dbReference>
<name>A0A8D8C0D1_CULPI</name>